<reference evidence="1" key="1">
    <citation type="submission" date="2020-05" db="EMBL/GenBank/DDBJ databases">
        <title>Mycena genomes resolve the evolution of fungal bioluminescence.</title>
        <authorList>
            <person name="Tsai I.J."/>
        </authorList>
    </citation>
    <scope>NUCLEOTIDE SEQUENCE</scope>
    <source>
        <strain evidence="1">CCC161011</strain>
    </source>
</reference>
<gene>
    <name evidence="1" type="ORF">MVEN_00018400</name>
</gene>
<accession>A0A8H6Z6S0</accession>
<sequence length="119" mass="12582">MPRTADCSCQLAAFFLFPSLPPTTIFPSALVPVPGAPASYQAAEGDPFVHSKKLPCLLPPPMSPSAAHVSFHRSCLLPSPMSPSAVDEATSLRHHSLALVFIAPIPRPSGLTIHKPQAH</sequence>
<comment type="caution">
    <text evidence="1">The sequence shown here is derived from an EMBL/GenBank/DDBJ whole genome shotgun (WGS) entry which is preliminary data.</text>
</comment>
<dbReference type="EMBL" id="JACAZI010000001">
    <property type="protein sequence ID" value="KAF7371629.1"/>
    <property type="molecule type" value="Genomic_DNA"/>
</dbReference>
<evidence type="ECO:0000313" key="2">
    <source>
        <dbReference type="Proteomes" id="UP000620124"/>
    </source>
</evidence>
<evidence type="ECO:0000313" key="1">
    <source>
        <dbReference type="EMBL" id="KAF7371629.1"/>
    </source>
</evidence>
<keyword evidence="2" id="KW-1185">Reference proteome</keyword>
<dbReference type="AlphaFoldDB" id="A0A8H6Z6S0"/>
<dbReference type="Proteomes" id="UP000620124">
    <property type="component" value="Unassembled WGS sequence"/>
</dbReference>
<organism evidence="1 2">
    <name type="scientific">Mycena venus</name>
    <dbReference type="NCBI Taxonomy" id="2733690"/>
    <lineage>
        <taxon>Eukaryota</taxon>
        <taxon>Fungi</taxon>
        <taxon>Dikarya</taxon>
        <taxon>Basidiomycota</taxon>
        <taxon>Agaricomycotina</taxon>
        <taxon>Agaricomycetes</taxon>
        <taxon>Agaricomycetidae</taxon>
        <taxon>Agaricales</taxon>
        <taxon>Marasmiineae</taxon>
        <taxon>Mycenaceae</taxon>
        <taxon>Mycena</taxon>
    </lineage>
</organism>
<proteinExistence type="predicted"/>
<name>A0A8H6Z6S0_9AGAR</name>
<protein>
    <submittedName>
        <fullName evidence="1">Uncharacterized protein</fullName>
    </submittedName>
</protein>